<feature type="region of interest" description="Disordered" evidence="6">
    <location>
        <begin position="307"/>
        <end position="326"/>
    </location>
</feature>
<feature type="transmembrane region" description="Helical" evidence="7">
    <location>
        <begin position="200"/>
        <end position="221"/>
    </location>
</feature>
<proteinExistence type="inferred from homology"/>
<gene>
    <name evidence="9" type="ORF">BO71DRAFT_391299</name>
</gene>
<evidence type="ECO:0000256" key="6">
    <source>
        <dbReference type="SAM" id="MobiDB-lite"/>
    </source>
</evidence>
<comment type="similarity">
    <text evidence="5">Belongs to the SAT4 family.</text>
</comment>
<feature type="domain" description="Rhodopsin" evidence="8">
    <location>
        <begin position="55"/>
        <end position="298"/>
    </location>
</feature>
<dbReference type="EMBL" id="KZ826081">
    <property type="protein sequence ID" value="PYH88577.1"/>
    <property type="molecule type" value="Genomic_DNA"/>
</dbReference>
<dbReference type="InterPro" id="IPR049326">
    <property type="entry name" value="Rhodopsin_dom_fungi"/>
</dbReference>
<comment type="subcellular location">
    <subcellularLocation>
        <location evidence="1">Membrane</location>
        <topology evidence="1">Multi-pass membrane protein</topology>
    </subcellularLocation>
</comment>
<protein>
    <recommendedName>
        <fullName evidence="8">Rhodopsin domain-containing protein</fullName>
    </recommendedName>
</protein>
<keyword evidence="3 7" id="KW-1133">Transmembrane helix</keyword>
<evidence type="ECO:0000313" key="10">
    <source>
        <dbReference type="Proteomes" id="UP000247810"/>
    </source>
</evidence>
<feature type="region of interest" description="Disordered" evidence="6">
    <location>
        <begin position="358"/>
        <end position="388"/>
    </location>
</feature>
<evidence type="ECO:0000259" key="8">
    <source>
        <dbReference type="Pfam" id="PF20684"/>
    </source>
</evidence>
<dbReference type="PANTHER" id="PTHR33048:SF158">
    <property type="entry name" value="MEMBRANE PROTEIN PTH11-LIKE, PUTATIVE-RELATED"/>
    <property type="match status" value="1"/>
</dbReference>
<feature type="transmembrane region" description="Helical" evidence="7">
    <location>
        <begin position="113"/>
        <end position="132"/>
    </location>
</feature>
<evidence type="ECO:0000313" key="9">
    <source>
        <dbReference type="EMBL" id="PYH88577.1"/>
    </source>
</evidence>
<dbReference type="Pfam" id="PF20684">
    <property type="entry name" value="Fung_rhodopsin"/>
    <property type="match status" value="1"/>
</dbReference>
<feature type="transmembrane region" description="Helical" evidence="7">
    <location>
        <begin position="36"/>
        <end position="59"/>
    </location>
</feature>
<evidence type="ECO:0000256" key="7">
    <source>
        <dbReference type="SAM" id="Phobius"/>
    </source>
</evidence>
<evidence type="ECO:0000256" key="4">
    <source>
        <dbReference type="ARBA" id="ARBA00023136"/>
    </source>
</evidence>
<keyword evidence="4 7" id="KW-0472">Membrane</keyword>
<sequence length="388" mass="43671">MDVIANMTAEQMANTPAGIPPPGITPNLSNPPSDGYIMVVVGSIGMAVTLTAATLRFYAKLFIRKKMRPDDWTALVATVGSIGYFSNCILAVVRGKYGVHMWNLSIAHIMSNLFIISSYFLNWVSALIRCFAKTSFFLMYLDIFGPVEWQRYTIYFGLLVTFGFYISTITSTIYFTSPAPGQSWRESFISPRYRRNFNSMMPIVVGSFLIDMYILLLPMLFISPLQMSLRKKIGVLTVFATGSLSCVASTLRIYYTHVLGEHTDDFTYYTLRVLIMSLLEMCAGITASSMPSMVYLYRRRVQGSPSAAVKRTPCSKDKADDSPSSRTWVAMTPYQKKADASLDDHSETRYFRHMETMVERDTSSTEVDDSQIHLRDGLAQNTSPREVV</sequence>
<name>A0A319D200_9EURO</name>
<evidence type="ECO:0000256" key="5">
    <source>
        <dbReference type="ARBA" id="ARBA00038359"/>
    </source>
</evidence>
<evidence type="ECO:0000256" key="1">
    <source>
        <dbReference type="ARBA" id="ARBA00004141"/>
    </source>
</evidence>
<dbReference type="GO" id="GO:0016020">
    <property type="term" value="C:membrane"/>
    <property type="evidence" value="ECO:0007669"/>
    <property type="project" value="UniProtKB-SubCell"/>
</dbReference>
<dbReference type="VEuPathDB" id="FungiDB:BO71DRAFT_391299"/>
<dbReference type="STRING" id="1448320.A0A319D200"/>
<dbReference type="Proteomes" id="UP000247810">
    <property type="component" value="Unassembled WGS sequence"/>
</dbReference>
<dbReference type="PANTHER" id="PTHR33048">
    <property type="entry name" value="PTH11-LIKE INTEGRAL MEMBRANE PROTEIN (AFU_ORTHOLOGUE AFUA_5G11245)"/>
    <property type="match status" value="1"/>
</dbReference>
<feature type="compositionally biased region" description="Polar residues" evidence="6">
    <location>
        <begin position="379"/>
        <end position="388"/>
    </location>
</feature>
<dbReference type="InterPro" id="IPR052337">
    <property type="entry name" value="SAT4-like"/>
</dbReference>
<evidence type="ECO:0000256" key="2">
    <source>
        <dbReference type="ARBA" id="ARBA00022692"/>
    </source>
</evidence>
<feature type="transmembrane region" description="Helical" evidence="7">
    <location>
        <begin position="71"/>
        <end position="93"/>
    </location>
</feature>
<keyword evidence="2 7" id="KW-0812">Transmembrane</keyword>
<feature type="transmembrane region" description="Helical" evidence="7">
    <location>
        <begin position="275"/>
        <end position="297"/>
    </location>
</feature>
<organism evidence="9 10">
    <name type="scientific">Aspergillus ellipticus CBS 707.79</name>
    <dbReference type="NCBI Taxonomy" id="1448320"/>
    <lineage>
        <taxon>Eukaryota</taxon>
        <taxon>Fungi</taxon>
        <taxon>Dikarya</taxon>
        <taxon>Ascomycota</taxon>
        <taxon>Pezizomycotina</taxon>
        <taxon>Eurotiomycetes</taxon>
        <taxon>Eurotiomycetidae</taxon>
        <taxon>Eurotiales</taxon>
        <taxon>Aspergillaceae</taxon>
        <taxon>Aspergillus</taxon>
        <taxon>Aspergillus subgen. Circumdati</taxon>
    </lineage>
</organism>
<feature type="transmembrane region" description="Helical" evidence="7">
    <location>
        <begin position="233"/>
        <end position="255"/>
    </location>
</feature>
<reference evidence="9 10" key="1">
    <citation type="submission" date="2018-02" db="EMBL/GenBank/DDBJ databases">
        <title>The genomes of Aspergillus section Nigri reveals drivers in fungal speciation.</title>
        <authorList>
            <consortium name="DOE Joint Genome Institute"/>
            <person name="Vesth T.C."/>
            <person name="Nybo J."/>
            <person name="Theobald S."/>
            <person name="Brandl J."/>
            <person name="Frisvad J.C."/>
            <person name="Nielsen K.F."/>
            <person name="Lyhne E.K."/>
            <person name="Kogle M.E."/>
            <person name="Kuo A."/>
            <person name="Riley R."/>
            <person name="Clum A."/>
            <person name="Nolan M."/>
            <person name="Lipzen A."/>
            <person name="Salamov A."/>
            <person name="Henrissat B."/>
            <person name="Wiebenga A."/>
            <person name="De vries R.P."/>
            <person name="Grigoriev I.V."/>
            <person name="Mortensen U.H."/>
            <person name="Andersen M.R."/>
            <person name="Baker S.E."/>
        </authorList>
    </citation>
    <scope>NUCLEOTIDE SEQUENCE [LARGE SCALE GENOMIC DNA]</scope>
    <source>
        <strain evidence="9 10">CBS 707.79</strain>
    </source>
</reference>
<accession>A0A319D200</accession>
<feature type="transmembrane region" description="Helical" evidence="7">
    <location>
        <begin position="152"/>
        <end position="175"/>
    </location>
</feature>
<keyword evidence="10" id="KW-1185">Reference proteome</keyword>
<dbReference type="OrthoDB" id="444631at2759"/>
<evidence type="ECO:0000256" key="3">
    <source>
        <dbReference type="ARBA" id="ARBA00022989"/>
    </source>
</evidence>
<dbReference type="AlphaFoldDB" id="A0A319D200"/>
<feature type="compositionally biased region" description="Basic and acidic residues" evidence="6">
    <location>
        <begin position="314"/>
        <end position="323"/>
    </location>
</feature>